<organism evidence="1 2">
    <name type="scientific">Panagrolaimus davidi</name>
    <dbReference type="NCBI Taxonomy" id="227884"/>
    <lineage>
        <taxon>Eukaryota</taxon>
        <taxon>Metazoa</taxon>
        <taxon>Ecdysozoa</taxon>
        <taxon>Nematoda</taxon>
        <taxon>Chromadorea</taxon>
        <taxon>Rhabditida</taxon>
        <taxon>Tylenchina</taxon>
        <taxon>Panagrolaimomorpha</taxon>
        <taxon>Panagrolaimoidea</taxon>
        <taxon>Panagrolaimidae</taxon>
        <taxon>Panagrolaimus</taxon>
    </lineage>
</organism>
<proteinExistence type="predicted"/>
<accession>A0A914Q067</accession>
<sequence length="407" mass="45816">MRPQTKIVAIQTKALYLFVRFILFPIIDNNIFTDIAAYERSIEVSSLDLFSGTKKEDLKNGISGSIRNGKHLLTSTFIIQNPFEFPRQQNDKVPAPELSKFRASQSLLNPNEASNNDQQAIHLVQQQQQQPQQNSVALQQQTSALDSFNDIKYFEKVIESKKEYVQLLKNNAAKKIDPSIYQDITDNIDGLIDDFIDCKNALKAAINSLPQEAQQSSAVTSENNVETTINPSPPQDPILSEFPEVVQNTTSRQKSTTQTSDVPLTNYIASKNIQQSQTQISRHSSNISLQSGFNNGENQLAFVIKNLPESTEFEPSLKKKSDLADAQKILDFLGFDCKVQKCFRFTPKSFKADCPPNLKIFLGTEEEKKKVVTAAISKIFNIRSLDKRFAKIDIRDSDINGIRKNDC</sequence>
<dbReference type="WBParaSite" id="PDA_v2.g24083.t1">
    <property type="protein sequence ID" value="PDA_v2.g24083.t1"/>
    <property type="gene ID" value="PDA_v2.g24083"/>
</dbReference>
<dbReference type="Proteomes" id="UP000887578">
    <property type="component" value="Unplaced"/>
</dbReference>
<evidence type="ECO:0000313" key="2">
    <source>
        <dbReference type="WBParaSite" id="PDA_v2.g24083.t1"/>
    </source>
</evidence>
<dbReference type="AlphaFoldDB" id="A0A914Q067"/>
<name>A0A914Q067_9BILA</name>
<reference evidence="2" key="1">
    <citation type="submission" date="2022-11" db="UniProtKB">
        <authorList>
            <consortium name="WormBaseParasite"/>
        </authorList>
    </citation>
    <scope>IDENTIFICATION</scope>
</reference>
<protein>
    <submittedName>
        <fullName evidence="2">Uncharacterized protein</fullName>
    </submittedName>
</protein>
<evidence type="ECO:0000313" key="1">
    <source>
        <dbReference type="Proteomes" id="UP000887578"/>
    </source>
</evidence>
<keyword evidence="1" id="KW-1185">Reference proteome</keyword>